<evidence type="ECO:0000313" key="2">
    <source>
        <dbReference type="Proteomes" id="UP000284403"/>
    </source>
</evidence>
<dbReference type="AlphaFoldDB" id="A0A422NHQ7"/>
<protein>
    <submittedName>
        <fullName evidence="1">Glucose-6-phosphate dehydrogenase</fullName>
    </submittedName>
</protein>
<keyword evidence="2" id="KW-1185">Reference proteome</keyword>
<sequence length="143" mass="16375">MSAPENHCRFHQDVDKFFDELRERTLRDHPENLCEYLLETARKVASELKEKSCERIPDAVAPGTEKSGPQHRFCAWGKWGLGQQEDISSSFFFCCTAAVRCPCTSTFSAVLVPSLRMWTSGKEQRLRVASQCCMNFAVTWMPF</sequence>
<dbReference type="OrthoDB" id="277736at2759"/>
<dbReference type="GeneID" id="40321481"/>
<dbReference type="RefSeq" id="XP_029225163.1">
    <property type="nucleotide sequence ID" value="XM_029374729.1"/>
</dbReference>
<dbReference type="Proteomes" id="UP000284403">
    <property type="component" value="Unassembled WGS sequence"/>
</dbReference>
<evidence type="ECO:0000313" key="1">
    <source>
        <dbReference type="EMBL" id="RNF05002.1"/>
    </source>
</evidence>
<reference evidence="1 2" key="1">
    <citation type="journal article" date="2018" name="BMC Genomics">
        <title>Genomic comparison of Trypanosoma conorhini and Trypanosoma rangeli to Trypanosoma cruzi strains of high and low virulence.</title>
        <authorList>
            <person name="Bradwell K.R."/>
            <person name="Koparde V.N."/>
            <person name="Matveyev A.V."/>
            <person name="Serrano M.G."/>
            <person name="Alves J.M."/>
            <person name="Parikh H."/>
            <person name="Huang B."/>
            <person name="Lee V."/>
            <person name="Espinosa-Alvarez O."/>
            <person name="Ortiz P.A."/>
            <person name="Costa-Martins A.G."/>
            <person name="Teixeira M.M."/>
            <person name="Buck G.A."/>
        </authorList>
    </citation>
    <scope>NUCLEOTIDE SEQUENCE [LARGE SCALE GENOMIC DNA]</scope>
    <source>
        <strain evidence="1 2">025E</strain>
    </source>
</reference>
<proteinExistence type="predicted"/>
<dbReference type="EMBL" id="MKKU01000655">
    <property type="protein sequence ID" value="RNF05002.1"/>
    <property type="molecule type" value="Genomic_DNA"/>
</dbReference>
<accession>A0A422NHQ7</accession>
<gene>
    <name evidence="1" type="ORF">Tco025E_07870</name>
</gene>
<name>A0A422NHQ7_9TRYP</name>
<comment type="caution">
    <text evidence="1">The sequence shown here is derived from an EMBL/GenBank/DDBJ whole genome shotgun (WGS) entry which is preliminary data.</text>
</comment>
<organism evidence="1 2">
    <name type="scientific">Trypanosoma conorhini</name>
    <dbReference type="NCBI Taxonomy" id="83891"/>
    <lineage>
        <taxon>Eukaryota</taxon>
        <taxon>Discoba</taxon>
        <taxon>Euglenozoa</taxon>
        <taxon>Kinetoplastea</taxon>
        <taxon>Metakinetoplastina</taxon>
        <taxon>Trypanosomatida</taxon>
        <taxon>Trypanosomatidae</taxon>
        <taxon>Trypanosoma</taxon>
    </lineage>
</organism>